<evidence type="ECO:0000256" key="1">
    <source>
        <dbReference type="ARBA" id="ARBA00023117"/>
    </source>
</evidence>
<evidence type="ECO:0000256" key="3">
    <source>
        <dbReference type="SAM" id="MobiDB-lite"/>
    </source>
</evidence>
<dbReference type="Pfam" id="PF00439">
    <property type="entry name" value="Bromodomain"/>
    <property type="match status" value="1"/>
</dbReference>
<feature type="compositionally biased region" description="Basic residues" evidence="3">
    <location>
        <begin position="38"/>
        <end position="47"/>
    </location>
</feature>
<dbReference type="InterPro" id="IPR036427">
    <property type="entry name" value="Bromodomain-like_sf"/>
</dbReference>
<organism evidence="5 6">
    <name type="scientific">Canna indica</name>
    <name type="common">Indian-shot</name>
    <dbReference type="NCBI Taxonomy" id="4628"/>
    <lineage>
        <taxon>Eukaryota</taxon>
        <taxon>Viridiplantae</taxon>
        <taxon>Streptophyta</taxon>
        <taxon>Embryophyta</taxon>
        <taxon>Tracheophyta</taxon>
        <taxon>Spermatophyta</taxon>
        <taxon>Magnoliopsida</taxon>
        <taxon>Liliopsida</taxon>
        <taxon>Zingiberales</taxon>
        <taxon>Cannaceae</taxon>
        <taxon>Canna</taxon>
    </lineage>
</organism>
<dbReference type="PANTHER" id="PTHR22881">
    <property type="entry name" value="BROMODOMAIN CONTAINING PROTEIN"/>
    <property type="match status" value="1"/>
</dbReference>
<evidence type="ECO:0000313" key="6">
    <source>
        <dbReference type="Proteomes" id="UP001327560"/>
    </source>
</evidence>
<evidence type="ECO:0000256" key="2">
    <source>
        <dbReference type="PROSITE-ProRule" id="PRU00035"/>
    </source>
</evidence>
<feature type="compositionally biased region" description="Low complexity" evidence="3">
    <location>
        <begin position="119"/>
        <end position="128"/>
    </location>
</feature>
<dbReference type="Gene3D" id="1.20.920.10">
    <property type="entry name" value="Bromodomain-like"/>
    <property type="match status" value="1"/>
</dbReference>
<feature type="compositionally biased region" description="Acidic residues" evidence="3">
    <location>
        <begin position="53"/>
        <end position="74"/>
    </location>
</feature>
<feature type="compositionally biased region" description="Basic and acidic residues" evidence="3">
    <location>
        <begin position="394"/>
        <end position="404"/>
    </location>
</feature>
<evidence type="ECO:0000259" key="4">
    <source>
        <dbReference type="PROSITE" id="PS50014"/>
    </source>
</evidence>
<feature type="region of interest" description="Disordered" evidence="3">
    <location>
        <begin position="892"/>
        <end position="945"/>
    </location>
</feature>
<dbReference type="AlphaFoldDB" id="A0AAQ3KUT3"/>
<dbReference type="SUPFAM" id="SSF47370">
    <property type="entry name" value="Bromodomain"/>
    <property type="match status" value="1"/>
</dbReference>
<evidence type="ECO:0000313" key="5">
    <source>
        <dbReference type="EMBL" id="WOL15159.1"/>
    </source>
</evidence>
<dbReference type="InterPro" id="IPR001487">
    <property type="entry name" value="Bromodomain"/>
</dbReference>
<feature type="compositionally biased region" description="Acidic residues" evidence="3">
    <location>
        <begin position="132"/>
        <end position="142"/>
    </location>
</feature>
<protein>
    <recommendedName>
        <fullName evidence="4">Bromo domain-containing protein</fullName>
    </recommendedName>
</protein>
<gene>
    <name evidence="5" type="ORF">Cni_G23940</name>
</gene>
<sequence length="945" mass="103263">MTTAATVKKRGRPRKMREGGLLHRFPPSPPPPSAGPRRTLRPRRRRPLLNDFADFDDYLDEEEEEVGEEEEEEEMERRGKRRQLKLILKLPPPGPSAARRVEEEAERPHRAAPAERRSFSSSSASSSSYVHDDDEGEEDEAVEPVKPLKKRPFGGCDDGVRSGGSTDRQKGEKNFVPRLKVPVSGVTTSPQAAGTPLPERKLLEAILDKIQKKDTYGVFAEPVDIEELPDYLDVIVHPMDFGTVRKKLASNAYHSFEQFEDDVFLICSNAMQYNAPDTIYFRQARSMQDIGRKEFQKLRTDGKIVATDSKTASEGHRKNHCEEKVKANPIEKKPLQKSLPRVVQESFVSDISSATTLASGGDACTVLSTMEANGAEPATTSNGLADGSSSLGESKSEKVDDLRVKGSPSKLAKKTPEVDENRRATYNIFDQPDATESSMVYDVLEGDQRQLVAVGLDAEYSYARSLARFAGNLGPIAWKIASQRIGSALPSGVKFGCGWVGEYEPLLSPILSLSNSPQKQQEQIDINMKTTTKTTTKQFKMPLKKCKATAAGRRKAGGNDDRKEVNVGNQSQTQNTIYNRDTDLVNEGNDRCGFTGAKQQSSKFISETQIKKDAAALQMKNKQVTFNLAKAGGATLEQARECQPYSSNSRLINPTLQRPHIYDGVAACKSPGTIQLDRKSVESEPRKQAEAILPCSTGDGSVNLGQFTNGKVLGSSVNNSTMEVMSKYQKGFLGNNNLTLVGHEPSFSDPTRLMGLPIKMFGQPNISNSAVDSSKLFPLAGPLSGREKSNTANAVASQAWISVGASSQSKLSVDTVGVHNSQNGLASALFYGSSWGTPNSSPRVSDNSKTTAMPQAFRQPIQVVGLQPQVRDKGLVIFPQLVATDMSRFQSQTLHQGLPSPTENKHNRNICPPDLNISFQPPGSPVRHSSGILQDSQQPDLALQL</sequence>
<keyword evidence="6" id="KW-1185">Reference proteome</keyword>
<dbReference type="EMBL" id="CP136896">
    <property type="protein sequence ID" value="WOL15159.1"/>
    <property type="molecule type" value="Genomic_DNA"/>
</dbReference>
<reference evidence="5 6" key="1">
    <citation type="submission" date="2023-10" db="EMBL/GenBank/DDBJ databases">
        <title>Chromosome-scale genome assembly provides insights into flower coloration mechanisms of Canna indica.</title>
        <authorList>
            <person name="Li C."/>
        </authorList>
    </citation>
    <scope>NUCLEOTIDE SEQUENCE [LARGE SCALE GENOMIC DNA]</scope>
    <source>
        <tissue evidence="5">Flower</tissue>
    </source>
</reference>
<dbReference type="InterPro" id="IPR051831">
    <property type="entry name" value="Bromodomain_contain_prot"/>
</dbReference>
<dbReference type="SMART" id="SM00297">
    <property type="entry name" value="BROMO"/>
    <property type="match status" value="1"/>
</dbReference>
<feature type="compositionally biased region" description="Basic and acidic residues" evidence="3">
    <location>
        <begin position="99"/>
        <end position="118"/>
    </location>
</feature>
<accession>A0AAQ3KUT3</accession>
<name>A0AAQ3KUT3_9LILI</name>
<feature type="domain" description="Bromo" evidence="4">
    <location>
        <begin position="211"/>
        <end position="281"/>
    </location>
</feature>
<keyword evidence="1 2" id="KW-0103">Bromodomain</keyword>
<dbReference type="PANTHER" id="PTHR22881:SF42">
    <property type="entry name" value="DNA-BINDING BROMODOMAIN-CONTAINING PROTEIN"/>
    <property type="match status" value="1"/>
</dbReference>
<dbReference type="Proteomes" id="UP001327560">
    <property type="component" value="Chromosome 7"/>
</dbReference>
<feature type="region of interest" description="Disordered" evidence="3">
    <location>
        <begin position="375"/>
        <end position="418"/>
    </location>
</feature>
<dbReference type="PRINTS" id="PR00503">
    <property type="entry name" value="BROMODOMAIN"/>
</dbReference>
<proteinExistence type="predicted"/>
<dbReference type="PROSITE" id="PS50014">
    <property type="entry name" value="BROMODOMAIN_2"/>
    <property type="match status" value="1"/>
</dbReference>
<feature type="region of interest" description="Disordered" evidence="3">
    <location>
        <begin position="1"/>
        <end position="175"/>
    </location>
</feature>
<feature type="compositionally biased region" description="Polar residues" evidence="3">
    <location>
        <begin position="892"/>
        <end position="902"/>
    </location>
</feature>